<dbReference type="AlphaFoldDB" id="A0A4Q2U816"/>
<evidence type="ECO:0000313" key="2">
    <source>
        <dbReference type="EMBL" id="RYC32859.1"/>
    </source>
</evidence>
<reference evidence="2 3" key="1">
    <citation type="submission" date="2018-12" db="EMBL/GenBank/DDBJ databases">
        <authorList>
            <person name="Grouzdev D.S."/>
            <person name="Krutkina M.S."/>
        </authorList>
    </citation>
    <scope>NUCLEOTIDE SEQUENCE [LARGE SCALE GENOMIC DNA]</scope>
    <source>
        <strain evidence="2 3">RmlP026</strain>
    </source>
</reference>
<protein>
    <submittedName>
        <fullName evidence="2">Transposase</fullName>
    </submittedName>
</protein>
<name>A0A4Q2U816_9HYPH</name>
<dbReference type="Pfam" id="PF13340">
    <property type="entry name" value="DUF4096"/>
    <property type="match status" value="1"/>
</dbReference>
<dbReference type="PANTHER" id="PTHR30007:SF0">
    <property type="entry name" value="TRANSPOSASE"/>
    <property type="match status" value="1"/>
</dbReference>
<dbReference type="PANTHER" id="PTHR30007">
    <property type="entry name" value="PHP DOMAIN PROTEIN"/>
    <property type="match status" value="1"/>
</dbReference>
<organism evidence="2 3">
    <name type="scientific">Lichenibacterium minor</name>
    <dbReference type="NCBI Taxonomy" id="2316528"/>
    <lineage>
        <taxon>Bacteria</taxon>
        <taxon>Pseudomonadati</taxon>
        <taxon>Pseudomonadota</taxon>
        <taxon>Alphaproteobacteria</taxon>
        <taxon>Hyphomicrobiales</taxon>
        <taxon>Lichenihabitantaceae</taxon>
        <taxon>Lichenibacterium</taxon>
    </lineage>
</organism>
<feature type="non-terminal residue" evidence="2">
    <location>
        <position position="1"/>
    </location>
</feature>
<sequence>TGCPWRYLPRDGFPPRSTVYNIFRKFQADGTWHAIWDQLYPMLREREDREGSPSAGIIDSQTIKSAEKGAVKLRNRPPTQPTRWVMSLERR</sequence>
<comment type="caution">
    <text evidence="2">The sequence shown here is derived from an EMBL/GenBank/DDBJ whole genome shotgun (WGS) entry which is preliminary data.</text>
</comment>
<proteinExistence type="predicted"/>
<gene>
    <name evidence="2" type="ORF">D3273_07205</name>
</gene>
<evidence type="ECO:0000259" key="1">
    <source>
        <dbReference type="Pfam" id="PF13340"/>
    </source>
</evidence>
<dbReference type="RefSeq" id="WP_165359409.1">
    <property type="nucleotide sequence ID" value="NZ_QYBB01000005.1"/>
</dbReference>
<evidence type="ECO:0000313" key="3">
    <source>
        <dbReference type="Proteomes" id="UP000290759"/>
    </source>
</evidence>
<reference evidence="2 3" key="2">
    <citation type="submission" date="2019-02" db="EMBL/GenBank/DDBJ databases">
        <title>'Lichenibacterium ramalinii' gen. nov. sp. nov., 'Lichenibacterium minor' gen. nov. sp. nov.</title>
        <authorList>
            <person name="Pankratov T."/>
        </authorList>
    </citation>
    <scope>NUCLEOTIDE SEQUENCE [LARGE SCALE GENOMIC DNA]</scope>
    <source>
        <strain evidence="2 3">RmlP026</strain>
    </source>
</reference>
<feature type="domain" description="Insertion element IS402-like" evidence="1">
    <location>
        <begin position="1"/>
        <end position="36"/>
    </location>
</feature>
<dbReference type="EMBL" id="QYBB01000005">
    <property type="protein sequence ID" value="RYC32859.1"/>
    <property type="molecule type" value="Genomic_DNA"/>
</dbReference>
<dbReference type="InterPro" id="IPR025161">
    <property type="entry name" value="IS402-like_dom"/>
</dbReference>
<accession>A0A4Q2U816</accession>
<dbReference type="Proteomes" id="UP000290759">
    <property type="component" value="Unassembled WGS sequence"/>
</dbReference>
<keyword evidence="3" id="KW-1185">Reference proteome</keyword>